<sequence>MQLRNDRAELWAILPEALDTLSRLVEREPPALSAGPFSPPPQLRVGATTLIPIRGPIMARASIFSQLFGFPSAEGIALQLREALADAKTKMILLDIDSPGGSVSGNAELAEELREARQQKSIIAQINSLAASAAYWLAAQASEVVVTPTSEVGSIGVFIRHVDESGALQREGLNVSLISAGKFKTEGNPFEPLGSDAKEALQKRVDDKFDMFVDAVAAGRDVSVQKVLENFGKGRLVSAEDALSAGMADRIDTLDGTIARSGRRAVNASGIRTTRELESFLRDAGGFSSREAKAIIAEGFKQTPDLRDGAEADDAAALSAIRSIANSLNGGCHDQ</sequence>
<dbReference type="InterPro" id="IPR033855">
    <property type="entry name" value="Protein_C"/>
</dbReference>
<organism evidence="3">
    <name type="scientific">marine sediment metagenome</name>
    <dbReference type="NCBI Taxonomy" id="412755"/>
    <lineage>
        <taxon>unclassified sequences</taxon>
        <taxon>metagenomes</taxon>
        <taxon>ecological metagenomes</taxon>
    </lineage>
</organism>
<comment type="similarity">
    <text evidence="1">Belongs to the peptidase S49 family.</text>
</comment>
<dbReference type="PANTHER" id="PTHR42987:SF4">
    <property type="entry name" value="PROTEASE SOHB-RELATED"/>
    <property type="match status" value="1"/>
</dbReference>
<dbReference type="PANTHER" id="PTHR42987">
    <property type="entry name" value="PEPTIDASE S49"/>
    <property type="match status" value="1"/>
</dbReference>
<name>A0A0F9IXG8_9ZZZZ</name>
<reference evidence="3" key="1">
    <citation type="journal article" date="2015" name="Nature">
        <title>Complex archaea that bridge the gap between prokaryotes and eukaryotes.</title>
        <authorList>
            <person name="Spang A."/>
            <person name="Saw J.H."/>
            <person name="Jorgensen S.L."/>
            <person name="Zaremba-Niedzwiedzka K."/>
            <person name="Martijn J."/>
            <person name="Lind A.E."/>
            <person name="van Eijk R."/>
            <person name="Schleper C."/>
            <person name="Guy L."/>
            <person name="Ettema T.J."/>
        </authorList>
    </citation>
    <scope>NUCLEOTIDE SEQUENCE</scope>
</reference>
<dbReference type="Gene3D" id="6.20.330.10">
    <property type="match status" value="1"/>
</dbReference>
<evidence type="ECO:0000256" key="1">
    <source>
        <dbReference type="ARBA" id="ARBA00008683"/>
    </source>
</evidence>
<feature type="domain" description="Peptidase S49" evidence="2">
    <location>
        <begin position="116"/>
        <end position="260"/>
    </location>
</feature>
<dbReference type="InterPro" id="IPR002142">
    <property type="entry name" value="Peptidase_S49"/>
</dbReference>
<protein>
    <recommendedName>
        <fullName evidence="2">Peptidase S49 domain-containing protein</fullName>
    </recommendedName>
</protein>
<dbReference type="CDD" id="cd07022">
    <property type="entry name" value="S49_Sppa_36K_type"/>
    <property type="match status" value="1"/>
</dbReference>
<dbReference type="Gene3D" id="3.90.226.10">
    <property type="entry name" value="2-enoyl-CoA Hydratase, Chain A, domain 1"/>
    <property type="match status" value="1"/>
</dbReference>
<proteinExistence type="inferred from homology"/>
<dbReference type="GO" id="GO:0006508">
    <property type="term" value="P:proteolysis"/>
    <property type="evidence" value="ECO:0007669"/>
    <property type="project" value="InterPro"/>
</dbReference>
<gene>
    <name evidence="3" type="ORF">LCGC14_1601820</name>
</gene>
<dbReference type="GO" id="GO:0008233">
    <property type="term" value="F:peptidase activity"/>
    <property type="evidence" value="ECO:0007669"/>
    <property type="project" value="InterPro"/>
</dbReference>
<dbReference type="InterPro" id="IPR029045">
    <property type="entry name" value="ClpP/crotonase-like_dom_sf"/>
</dbReference>
<accession>A0A0F9IXG8</accession>
<evidence type="ECO:0000313" key="3">
    <source>
        <dbReference type="EMBL" id="KKM24764.1"/>
    </source>
</evidence>
<evidence type="ECO:0000259" key="2">
    <source>
        <dbReference type="Pfam" id="PF01343"/>
    </source>
</evidence>
<dbReference type="EMBL" id="LAZR01012855">
    <property type="protein sequence ID" value="KKM24764.1"/>
    <property type="molecule type" value="Genomic_DNA"/>
</dbReference>
<dbReference type="SUPFAM" id="SSF52096">
    <property type="entry name" value="ClpP/crotonase"/>
    <property type="match status" value="1"/>
</dbReference>
<comment type="caution">
    <text evidence="3">The sequence shown here is derived from an EMBL/GenBank/DDBJ whole genome shotgun (WGS) entry which is preliminary data.</text>
</comment>
<dbReference type="AlphaFoldDB" id="A0A0F9IXG8"/>
<dbReference type="Pfam" id="PF01343">
    <property type="entry name" value="Peptidase_S49"/>
    <property type="match status" value="1"/>
</dbReference>